<protein>
    <submittedName>
        <fullName evidence="3">T9SS type A sorting domain-containing protein</fullName>
    </submittedName>
</protein>
<evidence type="ECO:0000256" key="1">
    <source>
        <dbReference type="SAM" id="SignalP"/>
    </source>
</evidence>
<evidence type="ECO:0000259" key="2">
    <source>
        <dbReference type="Pfam" id="PF13860"/>
    </source>
</evidence>
<feature type="domain" description="FlgD/Vpr Ig-like" evidence="2">
    <location>
        <begin position="284"/>
        <end position="341"/>
    </location>
</feature>
<dbReference type="Gene3D" id="2.60.120.200">
    <property type="match status" value="1"/>
</dbReference>
<evidence type="ECO:0000313" key="3">
    <source>
        <dbReference type="EMBL" id="MCA9728993.1"/>
    </source>
</evidence>
<dbReference type="AlphaFoldDB" id="A0A956M106"/>
<feature type="signal peptide" evidence="1">
    <location>
        <begin position="1"/>
        <end position="47"/>
    </location>
</feature>
<dbReference type="EMBL" id="JAGQHR010000538">
    <property type="protein sequence ID" value="MCA9728993.1"/>
    <property type="molecule type" value="Genomic_DNA"/>
</dbReference>
<dbReference type="InterPro" id="IPR013320">
    <property type="entry name" value="ConA-like_dom_sf"/>
</dbReference>
<accession>A0A956M106</accession>
<organism evidence="3 4">
    <name type="scientific">Eiseniibacteriota bacterium</name>
    <dbReference type="NCBI Taxonomy" id="2212470"/>
    <lineage>
        <taxon>Bacteria</taxon>
        <taxon>Candidatus Eiseniibacteriota</taxon>
    </lineage>
</organism>
<dbReference type="InterPro" id="IPR026444">
    <property type="entry name" value="Secre_tail"/>
</dbReference>
<comment type="caution">
    <text evidence="3">The sequence shown here is derived from an EMBL/GenBank/DDBJ whole genome shotgun (WGS) entry which is preliminary data.</text>
</comment>
<evidence type="ECO:0000313" key="4">
    <source>
        <dbReference type="Proteomes" id="UP000697710"/>
    </source>
</evidence>
<dbReference type="SUPFAM" id="SSF49899">
    <property type="entry name" value="Concanavalin A-like lectins/glucanases"/>
    <property type="match status" value="1"/>
</dbReference>
<dbReference type="Pfam" id="PF13385">
    <property type="entry name" value="Laminin_G_3"/>
    <property type="match status" value="1"/>
</dbReference>
<dbReference type="Gene3D" id="2.60.40.4070">
    <property type="match status" value="1"/>
</dbReference>
<keyword evidence="1" id="KW-0732">Signal</keyword>
<reference evidence="3" key="2">
    <citation type="journal article" date="2021" name="Microbiome">
        <title>Successional dynamics and alternative stable states in a saline activated sludge microbial community over 9 years.</title>
        <authorList>
            <person name="Wang Y."/>
            <person name="Ye J."/>
            <person name="Ju F."/>
            <person name="Liu L."/>
            <person name="Boyd J.A."/>
            <person name="Deng Y."/>
            <person name="Parks D.H."/>
            <person name="Jiang X."/>
            <person name="Yin X."/>
            <person name="Woodcroft B.J."/>
            <person name="Tyson G.W."/>
            <person name="Hugenholtz P."/>
            <person name="Polz M.F."/>
            <person name="Zhang T."/>
        </authorList>
    </citation>
    <scope>NUCLEOTIDE SEQUENCE</scope>
    <source>
        <strain evidence="3">HKST-UBA01</strain>
    </source>
</reference>
<feature type="chain" id="PRO_5037810352" evidence="1">
    <location>
        <begin position="48"/>
        <end position="354"/>
    </location>
</feature>
<name>A0A956M106_UNCEI</name>
<dbReference type="Pfam" id="PF13860">
    <property type="entry name" value="FlgD_ig"/>
    <property type="match status" value="1"/>
</dbReference>
<gene>
    <name evidence="3" type="ORF">KC729_14975</name>
</gene>
<sequence>MTYFSLPRRRSDPPPRGSFGFPAGLRRRALVWLMLPAALAATSPARAGIQDGLIAWYPFDGDVLDASGNGNDGFPTGGPAYVTGHSGSAVLLDGIDDVVVLPGDLWTTSFTTAFWVRTTAIAPPGVWWYEGLGVVDGEVCGSPPGGDFGIAMINGGRVIVSDRISSAPINDGNYHVVIVTRSAVTDSVKLYLDGQPDFAFQMIPVELTGMPWIGVGNNPCDSSLNRRFFPGEIDELRFYDRILDAGEIAELSGITVGAPVSPAPIPILSVFPNPMRGATTLSLVLPSAGDASVRVYDLRGALVRTVASGPLPAGARTIRWSGDDGSGLPVPAGVYLIRLESGGTAAARKVVVLE</sequence>
<dbReference type="NCBIfam" id="TIGR04183">
    <property type="entry name" value="Por_Secre_tail"/>
    <property type="match status" value="1"/>
</dbReference>
<dbReference type="Proteomes" id="UP000697710">
    <property type="component" value="Unassembled WGS sequence"/>
</dbReference>
<dbReference type="InterPro" id="IPR025965">
    <property type="entry name" value="FlgD/Vpr_Ig-like"/>
</dbReference>
<proteinExistence type="predicted"/>
<reference evidence="3" key="1">
    <citation type="submission" date="2020-04" db="EMBL/GenBank/DDBJ databases">
        <authorList>
            <person name="Zhang T."/>
        </authorList>
    </citation>
    <scope>NUCLEOTIDE SEQUENCE</scope>
    <source>
        <strain evidence="3">HKST-UBA01</strain>
    </source>
</reference>